<evidence type="ECO:0000313" key="3">
    <source>
        <dbReference type="EMBL" id="GBF35797.1"/>
    </source>
</evidence>
<dbReference type="NCBIfam" id="NF003319">
    <property type="entry name" value="PRK04330.1"/>
    <property type="match status" value="1"/>
</dbReference>
<dbReference type="InterPro" id="IPR005354">
    <property type="entry name" value="UPF0147"/>
</dbReference>
<evidence type="ECO:0000313" key="4">
    <source>
        <dbReference type="Proteomes" id="UP000290527"/>
    </source>
</evidence>
<reference evidence="3 4" key="1">
    <citation type="journal article" date="2019" name="Int. J. Syst. Evol. Microbiol.">
        <title>Methanofervidicoccus abyssi gen. nov., sp. nov., a hydrogenotrophic methanogen, isolated from a hydrothermal vent chimney in the Mid-Cayman Spreading Center, the Caribbean Sea.</title>
        <authorList>
            <person name="Sakai S."/>
            <person name="Takaki Y."/>
            <person name="Miyazaki M."/>
            <person name="Ogawara M."/>
            <person name="Yanagawa K."/>
            <person name="Miyazaki J."/>
            <person name="Takai K."/>
        </authorList>
    </citation>
    <scope>NUCLEOTIDE SEQUENCE [LARGE SCALE GENOMIC DNA]</scope>
    <source>
        <strain evidence="3 4">HHB</strain>
    </source>
</reference>
<protein>
    <recommendedName>
        <fullName evidence="2">UPF0147 protein MHHB_P0022</fullName>
    </recommendedName>
</protein>
<gene>
    <name evidence="3" type="ORF">MHHB_P0022</name>
</gene>
<comment type="caution">
    <text evidence="3">The sequence shown here is derived from an EMBL/GenBank/DDBJ whole genome shotgun (WGS) entry which is preliminary data.</text>
</comment>
<organism evidence="3 4">
    <name type="scientific">Methanofervidicoccus abyssi</name>
    <dbReference type="NCBI Taxonomy" id="2082189"/>
    <lineage>
        <taxon>Archaea</taxon>
        <taxon>Methanobacteriati</taxon>
        <taxon>Methanobacteriota</taxon>
        <taxon>Methanomada group</taxon>
        <taxon>Methanococci</taxon>
        <taxon>Methanococcales</taxon>
        <taxon>Methanofervidicoccus</taxon>
    </lineage>
</organism>
<comment type="similarity">
    <text evidence="1 2">Belongs to the UPF0147 family.</text>
</comment>
<evidence type="ECO:0000256" key="2">
    <source>
        <dbReference type="HAMAP-Rule" id="MF_00342"/>
    </source>
</evidence>
<dbReference type="Pfam" id="PF03685">
    <property type="entry name" value="UPF0147"/>
    <property type="match status" value="1"/>
</dbReference>
<dbReference type="HAMAP" id="MF_00342">
    <property type="entry name" value="UPF0147"/>
    <property type="match status" value="1"/>
</dbReference>
<dbReference type="Gene3D" id="1.20.1440.50">
    <property type="entry name" value="Ta0600-like"/>
    <property type="match status" value="1"/>
</dbReference>
<accession>A0A401HNF8</accession>
<evidence type="ECO:0000256" key="1">
    <source>
        <dbReference type="ARBA" id="ARBA00005958"/>
    </source>
</evidence>
<dbReference type="SUPFAM" id="SSF158436">
    <property type="entry name" value="Ta0600-like"/>
    <property type="match status" value="1"/>
</dbReference>
<name>A0A401HNF8_9EURY</name>
<dbReference type="EMBL" id="BFAX01000001">
    <property type="protein sequence ID" value="GBF35797.1"/>
    <property type="molecule type" value="Genomic_DNA"/>
</dbReference>
<dbReference type="InterPro" id="IPR023130">
    <property type="entry name" value="Ta0600-like_sf"/>
</dbReference>
<dbReference type="AlphaFoldDB" id="A0A401HNF8"/>
<keyword evidence="4" id="KW-1185">Reference proteome</keyword>
<proteinExistence type="inferred from homology"/>
<dbReference type="Proteomes" id="UP000290527">
    <property type="component" value="Unassembled WGS sequence"/>
</dbReference>
<sequence>MLYFLSPLKNSEGEKVFKPKKLSPEEKLKQIAQMLDNIINDPTVPRNIRAAAQNAKDAILNEKEEYIVRSATAIQYLDDISDDPNMPLHTRTQIWSIVSALETVKDE</sequence>